<dbReference type="OrthoDB" id="2121828at2759"/>
<evidence type="ECO:0000256" key="1">
    <source>
        <dbReference type="ARBA" id="ARBA00010609"/>
    </source>
</evidence>
<dbReference type="PROSITE" id="PS00080">
    <property type="entry name" value="MULTICOPPER_OXIDASE2"/>
    <property type="match status" value="1"/>
</dbReference>
<dbReference type="GO" id="GO:0005507">
    <property type="term" value="F:copper ion binding"/>
    <property type="evidence" value="ECO:0007669"/>
    <property type="project" value="InterPro"/>
</dbReference>
<evidence type="ECO:0000256" key="3">
    <source>
        <dbReference type="ARBA" id="ARBA00023002"/>
    </source>
</evidence>
<evidence type="ECO:0000259" key="4">
    <source>
        <dbReference type="Pfam" id="PF07731"/>
    </source>
</evidence>
<feature type="domain" description="Plastocyanin-like" evidence="4">
    <location>
        <begin position="193"/>
        <end position="299"/>
    </location>
</feature>
<evidence type="ECO:0000313" key="6">
    <source>
        <dbReference type="Proteomes" id="UP000696280"/>
    </source>
</evidence>
<dbReference type="EMBL" id="CAJVRL010000092">
    <property type="protein sequence ID" value="CAG8959838.1"/>
    <property type="molecule type" value="Genomic_DNA"/>
</dbReference>
<name>A0A9N9L853_9HELO</name>
<dbReference type="Gene3D" id="2.60.40.420">
    <property type="entry name" value="Cupredoxins - blue copper proteins"/>
    <property type="match status" value="1"/>
</dbReference>
<organism evidence="5 6">
    <name type="scientific">Hymenoscyphus fraxineus</name>
    <dbReference type="NCBI Taxonomy" id="746836"/>
    <lineage>
        <taxon>Eukaryota</taxon>
        <taxon>Fungi</taxon>
        <taxon>Dikarya</taxon>
        <taxon>Ascomycota</taxon>
        <taxon>Pezizomycotina</taxon>
        <taxon>Leotiomycetes</taxon>
        <taxon>Helotiales</taxon>
        <taxon>Helotiaceae</taxon>
        <taxon>Hymenoscyphus</taxon>
    </lineage>
</organism>
<dbReference type="Proteomes" id="UP000696280">
    <property type="component" value="Unassembled WGS sequence"/>
</dbReference>
<dbReference type="GO" id="GO:0016491">
    <property type="term" value="F:oxidoreductase activity"/>
    <property type="evidence" value="ECO:0007669"/>
    <property type="project" value="UniProtKB-KW"/>
</dbReference>
<dbReference type="PANTHER" id="PTHR11709">
    <property type="entry name" value="MULTI-COPPER OXIDASE"/>
    <property type="match status" value="1"/>
</dbReference>
<gene>
    <name evidence="5" type="ORF">HYFRA_00001747</name>
</gene>
<comment type="similarity">
    <text evidence="1">Belongs to the multicopper oxidase family.</text>
</comment>
<sequence length="318" mass="35287">MALSSLAGLSLGISSGTLKPLTLDGGFRIDGKPSSSIGILYPGERVDIIFEPENSTDHLGTELLINMDTENFRFPNFALRPNQTFPLLIKKQIEDMVDSSVIFDYSSSFDLSSAVSIASNEKTLQVPDEVNQTILLYTKTEKLSINSNIPMGFINRTSWSPQKTPRLPLISLPRKQWDENQLIPHIGPHGASSRWVDIIINNLDDGSHPFHLHGHDFYVVASHRTEHGWGSYSPYADSGPSSLKPELNVKNPTRKDTLSVPSHGFVILKVRFDNPGIWMFHCHVLFHQASGMAMGFQVGGEMEHLDVDPSAGEYCAKM</sequence>
<comment type="caution">
    <text evidence="5">The sequence shown here is derived from an EMBL/GenBank/DDBJ whole genome shotgun (WGS) entry which is preliminary data.</text>
</comment>
<evidence type="ECO:0000256" key="2">
    <source>
        <dbReference type="ARBA" id="ARBA00022723"/>
    </source>
</evidence>
<keyword evidence="2" id="KW-0479">Metal-binding</keyword>
<evidence type="ECO:0000313" key="5">
    <source>
        <dbReference type="EMBL" id="CAG8959838.1"/>
    </source>
</evidence>
<reference evidence="5" key="1">
    <citation type="submission" date="2021-07" db="EMBL/GenBank/DDBJ databases">
        <authorList>
            <person name="Durling M."/>
        </authorList>
    </citation>
    <scope>NUCLEOTIDE SEQUENCE</scope>
</reference>
<dbReference type="Pfam" id="PF07731">
    <property type="entry name" value="Cu-oxidase_2"/>
    <property type="match status" value="1"/>
</dbReference>
<dbReference type="PROSITE" id="PS00079">
    <property type="entry name" value="MULTICOPPER_OXIDASE1"/>
    <property type="match status" value="1"/>
</dbReference>
<dbReference type="InterPro" id="IPR011706">
    <property type="entry name" value="Cu-oxidase_C"/>
</dbReference>
<accession>A0A9N9L853</accession>
<dbReference type="CDD" id="cd13910">
    <property type="entry name" value="CuRO_3_MCO_like_4"/>
    <property type="match status" value="1"/>
</dbReference>
<dbReference type="SUPFAM" id="SSF49503">
    <property type="entry name" value="Cupredoxins"/>
    <property type="match status" value="1"/>
</dbReference>
<protein>
    <recommendedName>
        <fullName evidence="4">Plastocyanin-like domain-containing protein</fullName>
    </recommendedName>
</protein>
<dbReference type="InterPro" id="IPR008972">
    <property type="entry name" value="Cupredoxin"/>
</dbReference>
<proteinExistence type="inferred from homology"/>
<dbReference type="AlphaFoldDB" id="A0A9N9L853"/>
<dbReference type="InterPro" id="IPR002355">
    <property type="entry name" value="Cu_oxidase_Cu_BS"/>
</dbReference>
<keyword evidence="3" id="KW-0560">Oxidoreductase</keyword>
<dbReference type="PANTHER" id="PTHR11709:SF414">
    <property type="entry name" value="ADR239WP"/>
    <property type="match status" value="1"/>
</dbReference>
<dbReference type="InterPro" id="IPR045087">
    <property type="entry name" value="Cu-oxidase_fam"/>
</dbReference>
<dbReference type="InterPro" id="IPR033138">
    <property type="entry name" value="Cu_oxidase_CS"/>
</dbReference>
<keyword evidence="6" id="KW-1185">Reference proteome</keyword>